<keyword evidence="2 6" id="KW-0689">Ribosomal protein</keyword>
<dbReference type="SUPFAM" id="SSF56047">
    <property type="entry name" value="Ribosomal protein S8"/>
    <property type="match status" value="1"/>
</dbReference>
<dbReference type="GO" id="GO:0005737">
    <property type="term" value="C:cytoplasm"/>
    <property type="evidence" value="ECO:0007669"/>
    <property type="project" value="UniProtKB-ARBA"/>
</dbReference>
<dbReference type="Pfam" id="PF00410">
    <property type="entry name" value="Ribosomal_S8"/>
    <property type="match status" value="1"/>
</dbReference>
<dbReference type="GO" id="GO:0006412">
    <property type="term" value="P:translation"/>
    <property type="evidence" value="ECO:0007669"/>
    <property type="project" value="InterPro"/>
</dbReference>
<evidence type="ECO:0000256" key="5">
    <source>
        <dbReference type="ARBA" id="ARBA00035525"/>
    </source>
</evidence>
<evidence type="ECO:0000256" key="6">
    <source>
        <dbReference type="RuleBase" id="RU003660"/>
    </source>
</evidence>
<comment type="similarity">
    <text evidence="1 6">Belongs to the universal ribosomal protein uS8 family.</text>
</comment>
<protein>
    <recommendedName>
        <fullName evidence="4">Small ribosomal subunit protein uS8</fullName>
    </recommendedName>
    <alternativeName>
        <fullName evidence="5">30S ribosomal protein S8</fullName>
    </alternativeName>
</protein>
<dbReference type="InterPro" id="IPR047863">
    <property type="entry name" value="Ribosomal_uS8_CS"/>
</dbReference>
<dbReference type="PROSITE" id="PS00053">
    <property type="entry name" value="RIBOSOMAL_S8"/>
    <property type="match status" value="1"/>
</dbReference>
<sequence length="126" mass="14209">MSVIDLIIRIKNGYMAKIEYVSTPHSKYREAVLLKLKELGYIDSFEVSGEILKNIEIKLRYIDGVPALTDVKLYSKPGKRIYTPYRDVKKVKGGMGYALLSSSKGIVTGAQARKDRVGGELLFHVW</sequence>
<evidence type="ECO:0000313" key="7">
    <source>
        <dbReference type="EMBL" id="PIZ62080.1"/>
    </source>
</evidence>
<evidence type="ECO:0000256" key="3">
    <source>
        <dbReference type="ARBA" id="ARBA00023274"/>
    </source>
</evidence>
<dbReference type="InterPro" id="IPR000630">
    <property type="entry name" value="Ribosomal_uS8"/>
</dbReference>
<organism evidence="7 8">
    <name type="scientific">Candidatus Roizmanbacteria bacterium CG_4_10_14_0_2_um_filter_39_13</name>
    <dbReference type="NCBI Taxonomy" id="1974825"/>
    <lineage>
        <taxon>Bacteria</taxon>
        <taxon>Candidatus Roizmaniibacteriota</taxon>
    </lineage>
</organism>
<evidence type="ECO:0000256" key="4">
    <source>
        <dbReference type="ARBA" id="ARBA00035258"/>
    </source>
</evidence>
<evidence type="ECO:0000256" key="2">
    <source>
        <dbReference type="ARBA" id="ARBA00022980"/>
    </source>
</evidence>
<keyword evidence="3 6" id="KW-0687">Ribonucleoprotein</keyword>
<dbReference type="GO" id="GO:0003735">
    <property type="term" value="F:structural constituent of ribosome"/>
    <property type="evidence" value="ECO:0007669"/>
    <property type="project" value="InterPro"/>
</dbReference>
<name>A0A2M7TW74_9BACT</name>
<dbReference type="Gene3D" id="3.30.1490.10">
    <property type="match status" value="1"/>
</dbReference>
<accession>A0A2M7TW74</accession>
<dbReference type="AlphaFoldDB" id="A0A2M7TW74"/>
<gene>
    <name evidence="7" type="primary">rpsH</name>
    <name evidence="7" type="ORF">COY16_05295</name>
</gene>
<dbReference type="EMBL" id="PFOB01000066">
    <property type="protein sequence ID" value="PIZ62080.1"/>
    <property type="molecule type" value="Genomic_DNA"/>
</dbReference>
<dbReference type="InterPro" id="IPR035987">
    <property type="entry name" value="Ribosomal_uS8_sf"/>
</dbReference>
<dbReference type="GO" id="GO:0005840">
    <property type="term" value="C:ribosome"/>
    <property type="evidence" value="ECO:0007669"/>
    <property type="project" value="UniProtKB-KW"/>
</dbReference>
<dbReference type="FunFam" id="3.30.1490.10:FF:000001">
    <property type="entry name" value="30S ribosomal protein S8"/>
    <property type="match status" value="1"/>
</dbReference>
<evidence type="ECO:0000313" key="8">
    <source>
        <dbReference type="Proteomes" id="UP000228503"/>
    </source>
</evidence>
<dbReference type="GO" id="GO:1990904">
    <property type="term" value="C:ribonucleoprotein complex"/>
    <property type="evidence" value="ECO:0007669"/>
    <property type="project" value="UniProtKB-KW"/>
</dbReference>
<comment type="caution">
    <text evidence="7">The sequence shown here is derived from an EMBL/GenBank/DDBJ whole genome shotgun (WGS) entry which is preliminary data.</text>
</comment>
<evidence type="ECO:0000256" key="1">
    <source>
        <dbReference type="ARBA" id="ARBA00006471"/>
    </source>
</evidence>
<proteinExistence type="inferred from homology"/>
<reference evidence="8" key="1">
    <citation type="submission" date="2017-09" db="EMBL/GenBank/DDBJ databases">
        <title>Depth-based differentiation of microbial function through sediment-hosted aquifers and enrichment of novel symbionts in the deep terrestrial subsurface.</title>
        <authorList>
            <person name="Probst A.J."/>
            <person name="Ladd B."/>
            <person name="Jarett J.K."/>
            <person name="Geller-Mcgrath D.E."/>
            <person name="Sieber C.M.K."/>
            <person name="Emerson J.B."/>
            <person name="Anantharaman K."/>
            <person name="Thomas B.C."/>
            <person name="Malmstrom R."/>
            <person name="Stieglmeier M."/>
            <person name="Klingl A."/>
            <person name="Woyke T."/>
            <person name="Ryan C.M."/>
            <person name="Banfield J.F."/>
        </authorList>
    </citation>
    <scope>NUCLEOTIDE SEQUENCE [LARGE SCALE GENOMIC DNA]</scope>
</reference>
<dbReference type="Proteomes" id="UP000228503">
    <property type="component" value="Unassembled WGS sequence"/>
</dbReference>
<dbReference type="Gene3D" id="3.30.1370.30">
    <property type="match status" value="1"/>
</dbReference>